<protein>
    <recommendedName>
        <fullName evidence="4">DUF748 domain-containing protein</fullName>
    </recommendedName>
</protein>
<reference evidence="2 3" key="1">
    <citation type="submission" date="2016-11" db="EMBL/GenBank/DDBJ databases">
        <title>Whole genomes of Flavobacteriaceae.</title>
        <authorList>
            <person name="Stine C."/>
            <person name="Li C."/>
            <person name="Tadesse D."/>
        </authorList>
    </citation>
    <scope>NUCLEOTIDE SEQUENCE [LARGE SCALE GENOMIC DNA]</scope>
    <source>
        <strain evidence="2 3">DSM 18292</strain>
    </source>
</reference>
<keyword evidence="3" id="KW-1185">Reference proteome</keyword>
<evidence type="ECO:0000313" key="2">
    <source>
        <dbReference type="EMBL" id="OXA86551.1"/>
    </source>
</evidence>
<keyword evidence="1" id="KW-0812">Transmembrane</keyword>
<dbReference type="EMBL" id="MUGW01000041">
    <property type="protein sequence ID" value="OXA86551.1"/>
    <property type="molecule type" value="Genomic_DNA"/>
</dbReference>
<organism evidence="2 3">
    <name type="scientific">Flavobacterium hercynium</name>
    <dbReference type="NCBI Taxonomy" id="387094"/>
    <lineage>
        <taxon>Bacteria</taxon>
        <taxon>Pseudomonadati</taxon>
        <taxon>Bacteroidota</taxon>
        <taxon>Flavobacteriia</taxon>
        <taxon>Flavobacteriales</taxon>
        <taxon>Flavobacteriaceae</taxon>
        <taxon>Flavobacterium</taxon>
    </lineage>
</organism>
<name>A0A226GYQ9_9FLAO</name>
<evidence type="ECO:0008006" key="4">
    <source>
        <dbReference type="Google" id="ProtNLM"/>
    </source>
</evidence>
<proteinExistence type="predicted"/>
<evidence type="ECO:0000256" key="1">
    <source>
        <dbReference type="SAM" id="Phobius"/>
    </source>
</evidence>
<comment type="caution">
    <text evidence="2">The sequence shown here is derived from an EMBL/GenBank/DDBJ whole genome shotgun (WGS) entry which is preliminary data.</text>
</comment>
<keyword evidence="1" id="KW-0472">Membrane</keyword>
<feature type="transmembrane region" description="Helical" evidence="1">
    <location>
        <begin position="7"/>
        <end position="29"/>
    </location>
</feature>
<gene>
    <name evidence="2" type="ORF">B0A66_17810</name>
</gene>
<evidence type="ECO:0000313" key="3">
    <source>
        <dbReference type="Proteomes" id="UP000198345"/>
    </source>
</evidence>
<dbReference type="Proteomes" id="UP000198345">
    <property type="component" value="Unassembled WGS sequence"/>
</dbReference>
<accession>A0A226GYQ9</accession>
<dbReference type="OrthoDB" id="1412480at2"/>
<sequence length="523" mass="60464">MSIYKKIAIGIISLFVFVILVNIGLNIWIKNKLPNIIHKQNKTAYHINYEKIEVALISRNIYISTLLVHPKEQPTKQAANDSTKTGIYAKIKSVTIKHFNVWDIVFRDVIQAESVVIDQPKVILYKKNDKLVNNSKSIKTEIIEPFRKVIAVSNIYLNGGSIDVVSLQNKPILNVKNLILKLEGILITDATLKEKIPFQYKKYVLICDSLYYKPSPFYDISIAKISTENNFLKVKKFALLPSYDRKTFIKQLEKEKDIYTIKLDSASINTMKWGFKNNTFFFKASSLVMDHADANIYRSKMPTDDLSKKYLYNHLLRKIKFPLQIDTLQVRKSKLVYEEEIDFSKGPGILIFDNFNLQTNRIQSGFGLKKADDVKINIDCQFMKVSPMHVNWNFNVLDLKDSFHIQGTISNFDVAALAKFTKPYINTTFTGKFQKYHFNFYGNDNISKGNASLDYDDLKVKLYKKKKPEKEAKLKSAIANLLIKNDSDDKSKTADVELKRIEEKSFYNFLWRSIAESLKKILI</sequence>
<keyword evidence="1" id="KW-1133">Transmembrane helix</keyword>
<dbReference type="RefSeq" id="WP_089051209.1">
    <property type="nucleotide sequence ID" value="NZ_FXTV01000031.1"/>
</dbReference>
<dbReference type="AlphaFoldDB" id="A0A226GYQ9"/>